<comment type="caution">
    <text evidence="8">The sequence shown here is derived from an EMBL/GenBank/DDBJ whole genome shotgun (WGS) entry which is preliminary data.</text>
</comment>
<dbReference type="AlphaFoldDB" id="A0ABD3EHK7"/>
<dbReference type="Proteomes" id="UP001632038">
    <property type="component" value="Unassembled WGS sequence"/>
</dbReference>
<feature type="compositionally biased region" description="Polar residues" evidence="5">
    <location>
        <begin position="137"/>
        <end position="153"/>
    </location>
</feature>
<dbReference type="GO" id="GO:0006355">
    <property type="term" value="P:regulation of DNA-templated transcription"/>
    <property type="evidence" value="ECO:0007669"/>
    <property type="project" value="UniProtKB-ARBA"/>
</dbReference>
<keyword evidence="2" id="KW-0805">Transcription regulation</keyword>
<comment type="subcellular location">
    <subcellularLocation>
        <location evidence="1">Nucleus</location>
    </subcellularLocation>
</comment>
<dbReference type="EMBL" id="JAVIJP010000005">
    <property type="protein sequence ID" value="KAL3652674.1"/>
    <property type="molecule type" value="Genomic_DNA"/>
</dbReference>
<keyword evidence="6" id="KW-0812">Transmembrane</keyword>
<dbReference type="PANTHER" id="PTHR12565">
    <property type="entry name" value="STEROL REGULATORY ELEMENT-BINDING PROTEIN"/>
    <property type="match status" value="1"/>
</dbReference>
<proteinExistence type="predicted"/>
<dbReference type="InterPro" id="IPR011598">
    <property type="entry name" value="bHLH_dom"/>
</dbReference>
<dbReference type="SUPFAM" id="SSF47459">
    <property type="entry name" value="HLH, helix-loop-helix DNA-binding domain"/>
    <property type="match status" value="1"/>
</dbReference>
<evidence type="ECO:0000256" key="3">
    <source>
        <dbReference type="ARBA" id="ARBA00023163"/>
    </source>
</evidence>
<organism evidence="8 9">
    <name type="scientific">Castilleja foliolosa</name>
    <dbReference type="NCBI Taxonomy" id="1961234"/>
    <lineage>
        <taxon>Eukaryota</taxon>
        <taxon>Viridiplantae</taxon>
        <taxon>Streptophyta</taxon>
        <taxon>Embryophyta</taxon>
        <taxon>Tracheophyta</taxon>
        <taxon>Spermatophyta</taxon>
        <taxon>Magnoliopsida</taxon>
        <taxon>eudicotyledons</taxon>
        <taxon>Gunneridae</taxon>
        <taxon>Pentapetalae</taxon>
        <taxon>asterids</taxon>
        <taxon>lamiids</taxon>
        <taxon>Lamiales</taxon>
        <taxon>Orobanchaceae</taxon>
        <taxon>Pedicularideae</taxon>
        <taxon>Castillejinae</taxon>
        <taxon>Castilleja</taxon>
    </lineage>
</organism>
<sequence length="408" mass="45288">MLSLLPPCHCFVVLSSFAGPTILGLVGVFVQNFCPSDTEKTREDANYTDCRRRFFSSSRSIYKLLCVALAVNLFRVLSLVIGLGFMNVCGSAIFPSQFCGFFSDLPVDLQRFRPSLARDEPARKRKSIPKGNKRKQSSVPKTPNNIASENSDSSAKRSKSEDDEKDAANAKQSKALEAPKDYIHVRARRGQATDAHSLAERKISERMKMLQDLVLGCNKVTGKAVMLDEIINYVQSLQRQVEFLSMKLSTVNPSMDEALMSNSKDMFESRGSMPHNMYPPESYHFPSQPNTNTANNFSAAFGRNQSLRIDNFSETASQVSTFWEDDLHSVVQMRYNQNDTQDFHGTGNTAMGGDVAGQQLRLKDGSAATRFCESPISSRTAAPRELHTAWRGLAAEMVVRCLTGAIGY</sequence>
<evidence type="ECO:0000256" key="2">
    <source>
        <dbReference type="ARBA" id="ARBA00023015"/>
    </source>
</evidence>
<gene>
    <name evidence="8" type="ORF">CASFOL_002355</name>
</gene>
<evidence type="ECO:0000313" key="8">
    <source>
        <dbReference type="EMBL" id="KAL3652674.1"/>
    </source>
</evidence>
<keyword evidence="4" id="KW-0539">Nucleus</keyword>
<keyword evidence="6" id="KW-1133">Transmembrane helix</keyword>
<feature type="compositionally biased region" description="Basic residues" evidence="5">
    <location>
        <begin position="123"/>
        <end position="136"/>
    </location>
</feature>
<evidence type="ECO:0000256" key="6">
    <source>
        <dbReference type="SAM" id="Phobius"/>
    </source>
</evidence>
<evidence type="ECO:0000256" key="4">
    <source>
        <dbReference type="ARBA" id="ARBA00023242"/>
    </source>
</evidence>
<protein>
    <recommendedName>
        <fullName evidence="7">BHLH domain-containing protein</fullName>
    </recommendedName>
</protein>
<dbReference type="InterPro" id="IPR036638">
    <property type="entry name" value="HLH_DNA-bd_sf"/>
</dbReference>
<dbReference type="SMART" id="SM00353">
    <property type="entry name" value="HLH"/>
    <property type="match status" value="1"/>
</dbReference>
<evidence type="ECO:0000313" key="9">
    <source>
        <dbReference type="Proteomes" id="UP001632038"/>
    </source>
</evidence>
<dbReference type="GO" id="GO:0005634">
    <property type="term" value="C:nucleus"/>
    <property type="evidence" value="ECO:0007669"/>
    <property type="project" value="UniProtKB-SubCell"/>
</dbReference>
<feature type="transmembrane region" description="Helical" evidence="6">
    <location>
        <begin position="61"/>
        <end position="86"/>
    </location>
</feature>
<keyword evidence="3" id="KW-0804">Transcription</keyword>
<dbReference type="Gene3D" id="4.10.280.10">
    <property type="entry name" value="Helix-loop-helix DNA-binding domain"/>
    <property type="match status" value="1"/>
</dbReference>
<evidence type="ECO:0000256" key="1">
    <source>
        <dbReference type="ARBA" id="ARBA00004123"/>
    </source>
</evidence>
<dbReference type="InterPro" id="IPR024097">
    <property type="entry name" value="bHLH_ZIP_TF"/>
</dbReference>
<dbReference type="CDD" id="cd18919">
    <property type="entry name" value="bHLH_AtBPE_like"/>
    <property type="match status" value="1"/>
</dbReference>
<reference evidence="9" key="1">
    <citation type="journal article" date="2024" name="IScience">
        <title>Strigolactones Initiate the Formation of Haustorium-like Structures in Castilleja.</title>
        <authorList>
            <person name="Buerger M."/>
            <person name="Peterson D."/>
            <person name="Chory J."/>
        </authorList>
    </citation>
    <scope>NUCLEOTIDE SEQUENCE [LARGE SCALE GENOMIC DNA]</scope>
</reference>
<keyword evidence="6" id="KW-0472">Membrane</keyword>
<feature type="transmembrane region" description="Helical" evidence="6">
    <location>
        <begin position="12"/>
        <end position="30"/>
    </location>
</feature>
<accession>A0ABD3EHK7</accession>
<feature type="domain" description="BHLH" evidence="7">
    <location>
        <begin position="187"/>
        <end position="237"/>
    </location>
</feature>
<feature type="region of interest" description="Disordered" evidence="5">
    <location>
        <begin position="116"/>
        <end position="196"/>
    </location>
</feature>
<dbReference type="PANTHER" id="PTHR12565:SF184">
    <property type="entry name" value="BHLH TRANSCRIPTION FACTOR"/>
    <property type="match status" value="1"/>
</dbReference>
<evidence type="ECO:0000256" key="5">
    <source>
        <dbReference type="SAM" id="MobiDB-lite"/>
    </source>
</evidence>
<feature type="compositionally biased region" description="Basic and acidic residues" evidence="5">
    <location>
        <begin position="154"/>
        <end position="168"/>
    </location>
</feature>
<evidence type="ECO:0000259" key="7">
    <source>
        <dbReference type="PROSITE" id="PS50888"/>
    </source>
</evidence>
<name>A0ABD3EHK7_9LAMI</name>
<dbReference type="PROSITE" id="PS50888">
    <property type="entry name" value="BHLH"/>
    <property type="match status" value="1"/>
</dbReference>
<keyword evidence="9" id="KW-1185">Reference proteome</keyword>